<evidence type="ECO:0000313" key="1">
    <source>
        <dbReference type="EMBL" id="TMQ74468.1"/>
    </source>
</evidence>
<reference evidence="1 2" key="1">
    <citation type="submission" date="2019-04" db="EMBL/GenBank/DDBJ databases">
        <title>A novel phosphate-accumulating bacterium identified in bioreactor for phosphate removal from wastewater.</title>
        <authorList>
            <person name="Kotlyarov R.Y."/>
            <person name="Beletsky A.V."/>
            <person name="Kallistova A.Y."/>
            <person name="Dorofeev A.G."/>
            <person name="Nikolaev Y.Y."/>
            <person name="Pimenov N.V."/>
            <person name="Ravin N.V."/>
            <person name="Mardanov A.V."/>
        </authorList>
    </citation>
    <scope>NUCLEOTIDE SEQUENCE [LARGE SCALE GENOMIC DNA]</scope>
    <source>
        <strain evidence="1 2">Bin19</strain>
    </source>
</reference>
<dbReference type="Proteomes" id="UP000306324">
    <property type="component" value="Unassembled WGS sequence"/>
</dbReference>
<protein>
    <submittedName>
        <fullName evidence="1">Uncharacterized protein</fullName>
    </submittedName>
</protein>
<organism evidence="1 2">
    <name type="scientific">Candidatus Accumulibacter phosphatis</name>
    <dbReference type="NCBI Taxonomy" id="327160"/>
    <lineage>
        <taxon>Bacteria</taxon>
        <taxon>Pseudomonadati</taxon>
        <taxon>Pseudomonadota</taxon>
        <taxon>Betaproteobacteria</taxon>
        <taxon>Candidatus Accumulibacter</taxon>
    </lineage>
</organism>
<proteinExistence type="predicted"/>
<dbReference type="AlphaFoldDB" id="A0A5S4EGR3"/>
<accession>A0A5S4EGR3</accession>
<dbReference type="EMBL" id="SWAD01000206">
    <property type="protein sequence ID" value="TMQ74468.1"/>
    <property type="molecule type" value="Genomic_DNA"/>
</dbReference>
<name>A0A5S4EGR3_9PROT</name>
<gene>
    <name evidence="1" type="ORF">ACCUM_0436</name>
</gene>
<comment type="caution">
    <text evidence="1">The sequence shown here is derived from an EMBL/GenBank/DDBJ whole genome shotgun (WGS) entry which is preliminary data.</text>
</comment>
<sequence>MHELAITAAIRNPPIVYARQANLTAGSQKVSIGTVAPPQARELKDVAL</sequence>
<evidence type="ECO:0000313" key="2">
    <source>
        <dbReference type="Proteomes" id="UP000306324"/>
    </source>
</evidence>
<keyword evidence="2" id="KW-1185">Reference proteome</keyword>